<keyword evidence="1" id="KW-0732">Signal</keyword>
<evidence type="ECO:0000256" key="1">
    <source>
        <dbReference type="SAM" id="SignalP"/>
    </source>
</evidence>
<reference evidence="3" key="1">
    <citation type="submission" date="2025-08" db="UniProtKB">
        <authorList>
            <consortium name="RefSeq"/>
        </authorList>
    </citation>
    <scope>IDENTIFICATION</scope>
</reference>
<feature type="chain" id="PRO_5047001967" evidence="1">
    <location>
        <begin position="17"/>
        <end position="179"/>
    </location>
</feature>
<keyword evidence="2" id="KW-1185">Reference proteome</keyword>
<organism evidence="2 3">
    <name type="scientific">Aplysia californica</name>
    <name type="common">California sea hare</name>
    <dbReference type="NCBI Taxonomy" id="6500"/>
    <lineage>
        <taxon>Eukaryota</taxon>
        <taxon>Metazoa</taxon>
        <taxon>Spiralia</taxon>
        <taxon>Lophotrochozoa</taxon>
        <taxon>Mollusca</taxon>
        <taxon>Gastropoda</taxon>
        <taxon>Heterobranchia</taxon>
        <taxon>Euthyneura</taxon>
        <taxon>Tectipleura</taxon>
        <taxon>Aplysiida</taxon>
        <taxon>Aplysioidea</taxon>
        <taxon>Aplysiidae</taxon>
        <taxon>Aplysia</taxon>
    </lineage>
</organism>
<accession>A0ABM0KB66</accession>
<evidence type="ECO:0000313" key="2">
    <source>
        <dbReference type="Proteomes" id="UP000694888"/>
    </source>
</evidence>
<dbReference type="RefSeq" id="XP_005113392.1">
    <property type="nucleotide sequence ID" value="XM_005113335.3"/>
</dbReference>
<dbReference type="GeneID" id="101850777"/>
<protein>
    <submittedName>
        <fullName evidence="3">Uncharacterized protein LOC101850777</fullName>
    </submittedName>
</protein>
<gene>
    <name evidence="3" type="primary">LOC101850777</name>
</gene>
<name>A0ABM0KB66_APLCA</name>
<evidence type="ECO:0000313" key="3">
    <source>
        <dbReference type="RefSeq" id="XP_005113392.1"/>
    </source>
</evidence>
<dbReference type="Proteomes" id="UP000694888">
    <property type="component" value="Unplaced"/>
</dbReference>
<sequence>MNVLAVLCVFAPLVMSQQVSDPTKVCLPNQLSGLAINLIDERPANFSMDFGLQKVAAQNDTNRYVIDLAKNQGYAFDAQDTCTKFPLGLFSRWFQCLPSAAVFQTQIEAGLGSVSYIADLYEINVGANVSAGILLSRESTYSLPLLRRDFFNGEQRLTLFANPKLGVSDPTIFNVPANC</sequence>
<feature type="signal peptide" evidence="1">
    <location>
        <begin position="1"/>
        <end position="16"/>
    </location>
</feature>
<proteinExistence type="predicted"/>